<dbReference type="PANTHER" id="PTHR43143:SF5">
    <property type="entry name" value="SECRETED PROTEIN"/>
    <property type="match status" value="1"/>
</dbReference>
<dbReference type="InParanoid" id="A0A1M6PN86"/>
<dbReference type="Gene3D" id="3.60.21.10">
    <property type="match status" value="1"/>
</dbReference>
<dbReference type="GO" id="GO:0016020">
    <property type="term" value="C:membrane"/>
    <property type="evidence" value="ECO:0007669"/>
    <property type="project" value="InterPro"/>
</dbReference>
<dbReference type="InterPro" id="IPR013320">
    <property type="entry name" value="ConA-like_dom_sf"/>
</dbReference>
<dbReference type="InterPro" id="IPR015919">
    <property type="entry name" value="Cadherin-like_sf"/>
</dbReference>
<sequence length="1100" mass="116888">MNHRQLRWVLTLGVSSILTGSLLAVEPFEMIIIPDSQRYAQVINHGGPDLFKMQTTWIKNNVANENIAFVTHVGDVIQDNSSLWSYADQVIDELDGTVPYSITFGNHDGGAPGPFGSSRYQNYSWYLGASSDSLAHAQTFSAGGIDFLHINLPHNPKSTHLTWALGIMSAHSSKPTIISTHGYMADNSSGRSSIGQNIWNTLIDPNPQVFMTCNGHDWVSRHEVDTTSNGRKILQIQSNWQQSINGGNSFLQKVIFDPDNSQIRVKTYSPFLEMFQTDYSGEFAYSATFNTNSITIGNELGATNRQWNGGGSNNNWQTAANWGGTAPSAGDVLKFFGSTRKASVNDFPAGTSFAGIVFRPGTFSNGYEFTGNAISLTGDVVNMATYGPNTPRSGPAFRLPIEIIGDRQFNTGDWDMVIDSVISGSGSLTKTHGRDYFRGSYDGGVNIGDLYFTKVNTYTGNTRVSGGALILENTGSQNLMPASPEILVDYNAVLRVVGLQNGTLSLANGQTLRGSGKVSGKTECPTGSHIAPGHDSTTGTLNLLDNLSMQSGSELEIRIGGNSSGEYDALSVTGSVALNNATLDLTNSASYTPQTGDEFVILENDASDAISGTLLSGIGSDLASGTSLSEGKILSTDFLGSGLSAQITYLGGDGNDVSIKILPAPGAPVFDSDSIQATGAQTNLNYYATLAGSALDGDGDTLIYSKLSGPTWLTISPGGTLSGTPANGDLGSNQWTVQVSDGNGGTDTAVLEIEVTARKLVGLWEFDDPFDLTKATIGPDLQLNGYQDIVAGVSAGDGAVKISQGSHYNLAHGIPANGGGSSVNEYTLVFDVSYPSSSQNSWMCFFQTDPNNSNDGDCFIRSSNATIGVSATGYSSWSLAPDTWTRIVVSVDNGTSYKIYADGAQILNGSAQSIDGRFALSSTLLLFADENGEDAPINISSVRLYNTALSATEVAALGNAYSVDSDDDGIADDADADDDNDGMPDEWENTYSFSTTTDNRNTDTDADGFTDYHEYVAGTDPTSRNSVPVFMIESPSGSSLASLKFPTQSNRFYTIEYSDTLAPGSWTALKPIFAGSGVDHETSTSATPEKRFYRLKIDTP</sequence>
<dbReference type="InterPro" id="IPR051918">
    <property type="entry name" value="STPP_CPPED1"/>
</dbReference>
<protein>
    <submittedName>
        <fullName evidence="4">Autotransporter-associated beta strand repeat-containing protein</fullName>
    </submittedName>
</protein>
<organism evidence="4 5">
    <name type="scientific">Rubritalea squalenifaciens DSM 18772</name>
    <dbReference type="NCBI Taxonomy" id="1123071"/>
    <lineage>
        <taxon>Bacteria</taxon>
        <taxon>Pseudomonadati</taxon>
        <taxon>Verrucomicrobiota</taxon>
        <taxon>Verrucomicrobiia</taxon>
        <taxon>Verrucomicrobiales</taxon>
        <taxon>Rubritaleaceae</taxon>
        <taxon>Rubritalea</taxon>
    </lineage>
</organism>
<dbReference type="GO" id="GO:0016787">
    <property type="term" value="F:hydrolase activity"/>
    <property type="evidence" value="ECO:0007669"/>
    <property type="project" value="InterPro"/>
</dbReference>
<dbReference type="SUPFAM" id="SSF56300">
    <property type="entry name" value="Metallo-dependent phosphatases"/>
    <property type="match status" value="1"/>
</dbReference>
<dbReference type="Gene3D" id="2.60.120.200">
    <property type="match status" value="1"/>
</dbReference>
<keyword evidence="5" id="KW-1185">Reference proteome</keyword>
<feature type="region of interest" description="Disordered" evidence="2">
    <location>
        <begin position="966"/>
        <end position="985"/>
    </location>
</feature>
<reference evidence="4 5" key="1">
    <citation type="submission" date="2016-11" db="EMBL/GenBank/DDBJ databases">
        <authorList>
            <person name="Jaros S."/>
            <person name="Januszkiewicz K."/>
            <person name="Wedrychowicz H."/>
        </authorList>
    </citation>
    <scope>NUCLEOTIDE SEQUENCE [LARGE SCALE GENOMIC DNA]</scope>
    <source>
        <strain evidence="4 5">DSM 18772</strain>
    </source>
</reference>
<dbReference type="Pfam" id="PF13385">
    <property type="entry name" value="Laminin_G_3"/>
    <property type="match status" value="1"/>
</dbReference>
<dbReference type="GO" id="GO:0005509">
    <property type="term" value="F:calcium ion binding"/>
    <property type="evidence" value="ECO:0007669"/>
    <property type="project" value="InterPro"/>
</dbReference>
<dbReference type="SUPFAM" id="SSF49313">
    <property type="entry name" value="Cadherin-like"/>
    <property type="match status" value="1"/>
</dbReference>
<dbReference type="SUPFAM" id="SSF103647">
    <property type="entry name" value="TSP type-3 repeat"/>
    <property type="match status" value="1"/>
</dbReference>
<dbReference type="InterPro" id="IPR004843">
    <property type="entry name" value="Calcineurin-like_PHP"/>
</dbReference>
<keyword evidence="1" id="KW-0732">Signal</keyword>
<dbReference type="NCBIfam" id="TIGR02601">
    <property type="entry name" value="autotrns_rpt"/>
    <property type="match status" value="1"/>
</dbReference>
<dbReference type="Pfam" id="PF17963">
    <property type="entry name" value="Big_9"/>
    <property type="match status" value="1"/>
</dbReference>
<dbReference type="Pfam" id="PF00149">
    <property type="entry name" value="Metallophos"/>
    <property type="match status" value="1"/>
</dbReference>
<gene>
    <name evidence="4" type="ORF">SAMN02745181_3242</name>
</gene>
<dbReference type="AlphaFoldDB" id="A0A1M6PN86"/>
<dbReference type="InterPro" id="IPR013783">
    <property type="entry name" value="Ig-like_fold"/>
</dbReference>
<dbReference type="RefSeq" id="WP_143184787.1">
    <property type="nucleotide sequence ID" value="NZ_FQYR01000005.1"/>
</dbReference>
<dbReference type="STRING" id="1123071.SAMN02745181_3242"/>
<evidence type="ECO:0000256" key="2">
    <source>
        <dbReference type="SAM" id="MobiDB-lite"/>
    </source>
</evidence>
<evidence type="ECO:0000259" key="3">
    <source>
        <dbReference type="Pfam" id="PF00149"/>
    </source>
</evidence>
<name>A0A1M6PN86_9BACT</name>
<accession>A0A1M6PN86</accession>
<dbReference type="SUPFAM" id="SSF49899">
    <property type="entry name" value="Concanavalin A-like lectins/glucanases"/>
    <property type="match status" value="1"/>
</dbReference>
<dbReference type="EMBL" id="FQYR01000005">
    <property type="protein sequence ID" value="SHK09348.1"/>
    <property type="molecule type" value="Genomic_DNA"/>
</dbReference>
<dbReference type="InterPro" id="IPR028974">
    <property type="entry name" value="TSP_type-3_rpt"/>
</dbReference>
<dbReference type="InterPro" id="IPR029052">
    <property type="entry name" value="Metallo-depent_PP-like"/>
</dbReference>
<dbReference type="Proteomes" id="UP000184510">
    <property type="component" value="Unassembled WGS sequence"/>
</dbReference>
<dbReference type="PANTHER" id="PTHR43143">
    <property type="entry name" value="METALLOPHOSPHOESTERASE, CALCINEURIN SUPERFAMILY"/>
    <property type="match status" value="1"/>
</dbReference>
<evidence type="ECO:0000313" key="5">
    <source>
        <dbReference type="Proteomes" id="UP000184510"/>
    </source>
</evidence>
<proteinExistence type="predicted"/>
<dbReference type="OrthoDB" id="200380at2"/>
<dbReference type="Gene3D" id="2.60.40.10">
    <property type="entry name" value="Immunoglobulins"/>
    <property type="match status" value="1"/>
</dbReference>
<evidence type="ECO:0000313" key="4">
    <source>
        <dbReference type="EMBL" id="SHK09348.1"/>
    </source>
</evidence>
<feature type="domain" description="Calcineurin-like phosphoesterase" evidence="3">
    <location>
        <begin position="51"/>
        <end position="202"/>
    </location>
</feature>
<dbReference type="Gene3D" id="4.10.1080.10">
    <property type="entry name" value="TSP type-3 repeat"/>
    <property type="match status" value="1"/>
</dbReference>
<evidence type="ECO:0000256" key="1">
    <source>
        <dbReference type="ARBA" id="ARBA00022729"/>
    </source>
</evidence>
<dbReference type="InterPro" id="IPR013425">
    <property type="entry name" value="Autotrns_rpt"/>
</dbReference>